<evidence type="ECO:0000313" key="2">
    <source>
        <dbReference type="EMBL" id="QMV69901.1"/>
    </source>
</evidence>
<name>A0A7G5E7C6_9SPHI</name>
<dbReference type="RefSeq" id="WP_159729995.1">
    <property type="nucleotide sequence ID" value="NZ_CP058555.1"/>
</dbReference>
<dbReference type="AlphaFoldDB" id="A0A7G5E7C6"/>
<gene>
    <name evidence="2" type="ORF">HS960_20560</name>
</gene>
<evidence type="ECO:0008006" key="4">
    <source>
        <dbReference type="Google" id="ProtNLM"/>
    </source>
</evidence>
<dbReference type="Proteomes" id="UP000515450">
    <property type="component" value="Chromosome"/>
</dbReference>
<sequence length="260" mass="30265">MRKKASSAVGFLVFLYLGLVGTVVSAQENTDVAWGDPRPQDSSYYAFREKNSIPPFSTKKIQFLIDKRLKTLPDEALTDYDAGIPARDFNTLTAEEKFTYTMIYPEIFSQACAERMFVNDPQKKIFGQLLFVYNGVFWSERQISYMKKNKAQVLTFIRELSGKTNEMGLNYKSAILEMNAWESIPFLIDFYQNNRRDKDILTTLLLLLKKGELSDFKQSKIYHKLYGPDTNYESWMDFSEANEQYIIETAQAYYNKRQGE</sequence>
<accession>A0A7G5E7C6</accession>
<reference evidence="2 3" key="1">
    <citation type="journal article" date="2020" name="G3 (Bethesda)">
        <title>CeMbio - The Caenorhabditis elegans Microbiome Resource.</title>
        <authorList>
            <person name="Dirksen P."/>
            <person name="Assie A."/>
            <person name="Zimmermann J."/>
            <person name="Zhang F."/>
            <person name="Tietje A.M."/>
            <person name="Marsh S.A."/>
            <person name="Felix M.A."/>
            <person name="Shapira M."/>
            <person name="Kaleta C."/>
            <person name="Schulenburg H."/>
            <person name="Samuel B."/>
        </authorList>
    </citation>
    <scope>NUCLEOTIDE SEQUENCE [LARGE SCALE GENOMIC DNA]</scope>
    <source>
        <strain evidence="2 3">BIGb0170</strain>
    </source>
</reference>
<feature type="signal peptide" evidence="1">
    <location>
        <begin position="1"/>
        <end position="26"/>
    </location>
</feature>
<evidence type="ECO:0000256" key="1">
    <source>
        <dbReference type="SAM" id="SignalP"/>
    </source>
</evidence>
<keyword evidence="3" id="KW-1185">Reference proteome</keyword>
<organism evidence="2 3">
    <name type="scientific">Sphingobacterium paramultivorum</name>
    <dbReference type="NCBI Taxonomy" id="2886510"/>
    <lineage>
        <taxon>Bacteria</taxon>
        <taxon>Pseudomonadati</taxon>
        <taxon>Bacteroidota</taxon>
        <taxon>Sphingobacteriia</taxon>
        <taxon>Sphingobacteriales</taxon>
        <taxon>Sphingobacteriaceae</taxon>
        <taxon>Sphingobacterium</taxon>
    </lineage>
</organism>
<dbReference type="EMBL" id="CP058555">
    <property type="protein sequence ID" value="QMV69901.1"/>
    <property type="molecule type" value="Genomic_DNA"/>
</dbReference>
<evidence type="ECO:0000313" key="3">
    <source>
        <dbReference type="Proteomes" id="UP000515450"/>
    </source>
</evidence>
<keyword evidence="1" id="KW-0732">Signal</keyword>
<feature type="chain" id="PRO_5028920725" description="DUF4835 family protein" evidence="1">
    <location>
        <begin position="27"/>
        <end position="260"/>
    </location>
</feature>
<proteinExistence type="predicted"/>
<protein>
    <recommendedName>
        <fullName evidence="4">DUF4835 family protein</fullName>
    </recommendedName>
</protein>